<dbReference type="Gene3D" id="3.40.50.620">
    <property type="entry name" value="HUPs"/>
    <property type="match status" value="1"/>
</dbReference>
<dbReference type="InterPro" id="IPR014729">
    <property type="entry name" value="Rossmann-like_a/b/a_fold"/>
</dbReference>
<dbReference type="NCBIfam" id="NF004162">
    <property type="entry name" value="PRK05627.1-5"/>
    <property type="match status" value="1"/>
</dbReference>
<keyword evidence="18" id="KW-1185">Reference proteome</keyword>
<evidence type="ECO:0000256" key="3">
    <source>
        <dbReference type="ARBA" id="ARBA00005201"/>
    </source>
</evidence>
<evidence type="ECO:0000256" key="14">
    <source>
        <dbReference type="ARBA" id="ARBA00049494"/>
    </source>
</evidence>
<dbReference type="RefSeq" id="WP_379737675.1">
    <property type="nucleotide sequence ID" value="NZ_JBHSGW010000001.1"/>
</dbReference>
<dbReference type="Pfam" id="PF01687">
    <property type="entry name" value="Flavokinase"/>
    <property type="match status" value="1"/>
</dbReference>
<evidence type="ECO:0000256" key="2">
    <source>
        <dbReference type="ARBA" id="ARBA00004726"/>
    </source>
</evidence>
<evidence type="ECO:0000256" key="4">
    <source>
        <dbReference type="ARBA" id="ARBA00022630"/>
    </source>
</evidence>
<keyword evidence="7 15" id="KW-0548">Nucleotidyltransferase</keyword>
<comment type="catalytic activity">
    <reaction evidence="13 15">
        <text>riboflavin + ATP = FMN + ADP + H(+)</text>
        <dbReference type="Rhea" id="RHEA:14357"/>
        <dbReference type="ChEBI" id="CHEBI:15378"/>
        <dbReference type="ChEBI" id="CHEBI:30616"/>
        <dbReference type="ChEBI" id="CHEBI:57986"/>
        <dbReference type="ChEBI" id="CHEBI:58210"/>
        <dbReference type="ChEBI" id="CHEBI:456216"/>
        <dbReference type="EC" id="2.7.1.26"/>
    </reaction>
</comment>
<sequence>MKTFHSIFDYTKSKKSILTLGTFDGVHIGHQKILRKLVNEARKEDYESILLTFFPHPRMVLKQDSKIQLLNTIREKTKLIEENGVDNLIIHPFDTTFSELSAEDFVKKILIDQLNLGKIIIGYDHKFGKNRSADINDLIALGKKYDFEVEQISAKEIDDISISSTKIRNALLDGNIELANIYLGNNYSLCGGIIEGKKIGRTMNYPTANLKVDEDYKLIPKNGVYIVSSFIHNKTIFGMMNIGKNPTVNGVSESIEIHFFDFDKEIYNEEICVNLISRIRDEKKFESLEQLKKQLNLDEIYSKNYLSKNV</sequence>
<comment type="pathway">
    <text evidence="3 15">Cofactor biosynthesis; FMN biosynthesis; FMN from riboflavin (ATP route): step 1/1.</text>
</comment>
<evidence type="ECO:0000256" key="9">
    <source>
        <dbReference type="ARBA" id="ARBA00022777"/>
    </source>
</evidence>
<dbReference type="EMBL" id="JBHSGW010000001">
    <property type="protein sequence ID" value="MFC4738626.1"/>
    <property type="molecule type" value="Genomic_DNA"/>
</dbReference>
<dbReference type="SMART" id="SM00904">
    <property type="entry name" value="Flavokinase"/>
    <property type="match status" value="1"/>
</dbReference>
<comment type="function">
    <text evidence="1">Catalyzes the phosphorylation of riboflavin to FMN followed by the adenylation of FMN to FAD.</text>
</comment>
<dbReference type="InterPro" id="IPR023465">
    <property type="entry name" value="Riboflavin_kinase_dom_sf"/>
</dbReference>
<gene>
    <name evidence="17" type="ORF">ACFO3U_01320</name>
</gene>
<dbReference type="GO" id="GO:0003919">
    <property type="term" value="F:FMN adenylyltransferase activity"/>
    <property type="evidence" value="ECO:0007669"/>
    <property type="project" value="UniProtKB-EC"/>
</dbReference>
<evidence type="ECO:0000259" key="16">
    <source>
        <dbReference type="SMART" id="SM00904"/>
    </source>
</evidence>
<dbReference type="Pfam" id="PF06574">
    <property type="entry name" value="FAD_syn"/>
    <property type="match status" value="1"/>
</dbReference>
<feature type="domain" description="Riboflavin kinase" evidence="16">
    <location>
        <begin position="182"/>
        <end position="307"/>
    </location>
</feature>
<dbReference type="SUPFAM" id="SSF82114">
    <property type="entry name" value="Riboflavin kinase-like"/>
    <property type="match status" value="1"/>
</dbReference>
<keyword evidence="12" id="KW-0511">Multifunctional enzyme</keyword>
<comment type="caution">
    <text evidence="17">The sequence shown here is derived from an EMBL/GenBank/DDBJ whole genome shotgun (WGS) entry which is preliminary data.</text>
</comment>
<dbReference type="GO" id="GO:0008531">
    <property type="term" value="F:riboflavin kinase activity"/>
    <property type="evidence" value="ECO:0007669"/>
    <property type="project" value="UniProtKB-EC"/>
</dbReference>
<evidence type="ECO:0000256" key="8">
    <source>
        <dbReference type="ARBA" id="ARBA00022741"/>
    </source>
</evidence>
<keyword evidence="11 15" id="KW-0067">ATP-binding</keyword>
<dbReference type="EC" id="2.7.7.2" evidence="15"/>
<dbReference type="PANTHER" id="PTHR22749">
    <property type="entry name" value="RIBOFLAVIN KINASE/FMN ADENYLYLTRANSFERASE"/>
    <property type="match status" value="1"/>
</dbReference>
<comment type="catalytic activity">
    <reaction evidence="14 15">
        <text>FMN + ATP + H(+) = FAD + diphosphate</text>
        <dbReference type="Rhea" id="RHEA:17237"/>
        <dbReference type="ChEBI" id="CHEBI:15378"/>
        <dbReference type="ChEBI" id="CHEBI:30616"/>
        <dbReference type="ChEBI" id="CHEBI:33019"/>
        <dbReference type="ChEBI" id="CHEBI:57692"/>
        <dbReference type="ChEBI" id="CHEBI:58210"/>
        <dbReference type="EC" id="2.7.7.2"/>
    </reaction>
</comment>
<dbReference type="EC" id="2.7.1.26" evidence="15"/>
<keyword evidence="8 15" id="KW-0547">Nucleotide-binding</keyword>
<evidence type="ECO:0000256" key="10">
    <source>
        <dbReference type="ARBA" id="ARBA00022827"/>
    </source>
</evidence>
<evidence type="ECO:0000256" key="11">
    <source>
        <dbReference type="ARBA" id="ARBA00022840"/>
    </source>
</evidence>
<evidence type="ECO:0000313" key="18">
    <source>
        <dbReference type="Proteomes" id="UP001595885"/>
    </source>
</evidence>
<evidence type="ECO:0000256" key="15">
    <source>
        <dbReference type="PIRNR" id="PIRNR004491"/>
    </source>
</evidence>
<keyword evidence="6 15" id="KW-0808">Transferase</keyword>
<proteinExistence type="inferred from homology"/>
<reference evidence="18" key="1">
    <citation type="journal article" date="2019" name="Int. J. Syst. Evol. Microbiol.">
        <title>The Global Catalogue of Microorganisms (GCM) 10K type strain sequencing project: providing services to taxonomists for standard genome sequencing and annotation.</title>
        <authorList>
            <consortium name="The Broad Institute Genomics Platform"/>
            <consortium name="The Broad Institute Genome Sequencing Center for Infectious Disease"/>
            <person name="Wu L."/>
            <person name="Ma J."/>
        </authorList>
    </citation>
    <scope>NUCLEOTIDE SEQUENCE [LARGE SCALE GENOMIC DNA]</scope>
    <source>
        <strain evidence="18">CCUG 50349</strain>
    </source>
</reference>
<dbReference type="SUPFAM" id="SSF52374">
    <property type="entry name" value="Nucleotidylyl transferase"/>
    <property type="match status" value="1"/>
</dbReference>
<evidence type="ECO:0000256" key="7">
    <source>
        <dbReference type="ARBA" id="ARBA00022695"/>
    </source>
</evidence>
<evidence type="ECO:0000256" key="12">
    <source>
        <dbReference type="ARBA" id="ARBA00023268"/>
    </source>
</evidence>
<keyword evidence="9 15" id="KW-0418">Kinase</keyword>
<keyword evidence="4 15" id="KW-0285">Flavoprotein</keyword>
<dbReference type="InterPro" id="IPR015864">
    <property type="entry name" value="FAD_synthase"/>
</dbReference>
<evidence type="ECO:0000256" key="13">
    <source>
        <dbReference type="ARBA" id="ARBA00047880"/>
    </source>
</evidence>
<dbReference type="InterPro" id="IPR023468">
    <property type="entry name" value="Riboflavin_kinase"/>
</dbReference>
<dbReference type="InterPro" id="IPR002606">
    <property type="entry name" value="Riboflavin_kinase_bac"/>
</dbReference>
<evidence type="ECO:0000256" key="1">
    <source>
        <dbReference type="ARBA" id="ARBA00002121"/>
    </source>
</evidence>
<name>A0ABV9P1W1_9FLAO</name>
<dbReference type="Gene3D" id="2.40.30.30">
    <property type="entry name" value="Riboflavin kinase-like"/>
    <property type="match status" value="1"/>
</dbReference>
<accession>A0ABV9P1W1</accession>
<evidence type="ECO:0000256" key="6">
    <source>
        <dbReference type="ARBA" id="ARBA00022679"/>
    </source>
</evidence>
<dbReference type="CDD" id="cd02064">
    <property type="entry name" value="FAD_synthetase_N"/>
    <property type="match status" value="1"/>
</dbReference>
<dbReference type="NCBIfam" id="NF004160">
    <property type="entry name" value="PRK05627.1-3"/>
    <property type="match status" value="1"/>
</dbReference>
<dbReference type="PIRSF" id="PIRSF004491">
    <property type="entry name" value="FAD_Synth"/>
    <property type="match status" value="1"/>
</dbReference>
<dbReference type="Proteomes" id="UP001595885">
    <property type="component" value="Unassembled WGS sequence"/>
</dbReference>
<dbReference type="PANTHER" id="PTHR22749:SF6">
    <property type="entry name" value="RIBOFLAVIN KINASE"/>
    <property type="match status" value="1"/>
</dbReference>
<protein>
    <recommendedName>
        <fullName evidence="15">Riboflavin biosynthesis protein</fullName>
    </recommendedName>
    <domain>
        <recommendedName>
            <fullName evidence="15">Riboflavin kinase</fullName>
            <ecNumber evidence="15">2.7.1.26</ecNumber>
        </recommendedName>
        <alternativeName>
            <fullName evidence="15">Flavokinase</fullName>
        </alternativeName>
    </domain>
    <domain>
        <recommendedName>
            <fullName evidence="15">FMN adenylyltransferase</fullName>
            <ecNumber evidence="15">2.7.7.2</ecNumber>
        </recommendedName>
        <alternativeName>
            <fullName evidence="15">FAD pyrophosphorylase</fullName>
        </alternativeName>
        <alternativeName>
            <fullName evidence="15">FAD synthase</fullName>
        </alternativeName>
    </domain>
</protein>
<dbReference type="NCBIfam" id="TIGR00083">
    <property type="entry name" value="ribF"/>
    <property type="match status" value="1"/>
</dbReference>
<comment type="similarity">
    <text evidence="15">Belongs to the ribF family.</text>
</comment>
<keyword evidence="10 15" id="KW-0274">FAD</keyword>
<evidence type="ECO:0000256" key="5">
    <source>
        <dbReference type="ARBA" id="ARBA00022643"/>
    </source>
</evidence>
<evidence type="ECO:0000313" key="17">
    <source>
        <dbReference type="EMBL" id="MFC4738626.1"/>
    </source>
</evidence>
<comment type="pathway">
    <text evidence="2 15">Cofactor biosynthesis; FAD biosynthesis; FAD from FMN: step 1/1.</text>
</comment>
<keyword evidence="5 15" id="KW-0288">FMN</keyword>
<dbReference type="InterPro" id="IPR015865">
    <property type="entry name" value="Riboflavin_kinase_bac/euk"/>
</dbReference>
<organism evidence="17 18">
    <name type="scientific">Flavobacterium ponti</name>
    <dbReference type="NCBI Taxonomy" id="665133"/>
    <lineage>
        <taxon>Bacteria</taxon>
        <taxon>Pseudomonadati</taxon>
        <taxon>Bacteroidota</taxon>
        <taxon>Flavobacteriia</taxon>
        <taxon>Flavobacteriales</taxon>
        <taxon>Flavobacteriaceae</taxon>
        <taxon>Flavobacterium</taxon>
    </lineage>
</organism>